<protein>
    <recommendedName>
        <fullName evidence="3">Secreted protein</fullName>
    </recommendedName>
</protein>
<accession>A0AAV7QNH2</accession>
<evidence type="ECO:0000313" key="2">
    <source>
        <dbReference type="Proteomes" id="UP001066276"/>
    </source>
</evidence>
<evidence type="ECO:0000313" key="1">
    <source>
        <dbReference type="EMBL" id="KAJ1141249.1"/>
    </source>
</evidence>
<gene>
    <name evidence="1" type="ORF">NDU88_007583</name>
</gene>
<keyword evidence="2" id="KW-1185">Reference proteome</keyword>
<proteinExistence type="predicted"/>
<sequence length="67" mass="6700">MLLAPDRLWGAGLQLACCSEGASAAFSTGAAQPLSRRSSQAASTGCSCAVCGFTGPALKSPRGRLRA</sequence>
<dbReference type="Proteomes" id="UP001066276">
    <property type="component" value="Chromosome 6"/>
</dbReference>
<dbReference type="EMBL" id="JANPWB010000010">
    <property type="protein sequence ID" value="KAJ1141249.1"/>
    <property type="molecule type" value="Genomic_DNA"/>
</dbReference>
<organism evidence="1 2">
    <name type="scientific">Pleurodeles waltl</name>
    <name type="common">Iberian ribbed newt</name>
    <dbReference type="NCBI Taxonomy" id="8319"/>
    <lineage>
        <taxon>Eukaryota</taxon>
        <taxon>Metazoa</taxon>
        <taxon>Chordata</taxon>
        <taxon>Craniata</taxon>
        <taxon>Vertebrata</taxon>
        <taxon>Euteleostomi</taxon>
        <taxon>Amphibia</taxon>
        <taxon>Batrachia</taxon>
        <taxon>Caudata</taxon>
        <taxon>Salamandroidea</taxon>
        <taxon>Salamandridae</taxon>
        <taxon>Pleurodelinae</taxon>
        <taxon>Pleurodeles</taxon>
    </lineage>
</organism>
<dbReference type="AlphaFoldDB" id="A0AAV7QNH2"/>
<comment type="caution">
    <text evidence="1">The sequence shown here is derived from an EMBL/GenBank/DDBJ whole genome shotgun (WGS) entry which is preliminary data.</text>
</comment>
<evidence type="ECO:0008006" key="3">
    <source>
        <dbReference type="Google" id="ProtNLM"/>
    </source>
</evidence>
<name>A0AAV7QNH2_PLEWA</name>
<reference evidence="1" key="1">
    <citation type="journal article" date="2022" name="bioRxiv">
        <title>Sequencing and chromosome-scale assembly of the giantPleurodeles waltlgenome.</title>
        <authorList>
            <person name="Brown T."/>
            <person name="Elewa A."/>
            <person name="Iarovenko S."/>
            <person name="Subramanian E."/>
            <person name="Araus A.J."/>
            <person name="Petzold A."/>
            <person name="Susuki M."/>
            <person name="Suzuki K.-i.T."/>
            <person name="Hayashi T."/>
            <person name="Toyoda A."/>
            <person name="Oliveira C."/>
            <person name="Osipova E."/>
            <person name="Leigh N.D."/>
            <person name="Simon A."/>
            <person name="Yun M.H."/>
        </authorList>
    </citation>
    <scope>NUCLEOTIDE SEQUENCE</scope>
    <source>
        <strain evidence="1">20211129_DDA</strain>
        <tissue evidence="1">Liver</tissue>
    </source>
</reference>